<gene>
    <name evidence="2" type="ORF">POF43_000710</name>
</gene>
<dbReference type="Proteomes" id="UP001156398">
    <property type="component" value="Unassembled WGS sequence"/>
</dbReference>
<proteinExistence type="predicted"/>
<evidence type="ECO:0000313" key="2">
    <source>
        <dbReference type="EMBL" id="MDI5961258.1"/>
    </source>
</evidence>
<dbReference type="RefSeq" id="WP_271322223.1">
    <property type="nucleotide sequence ID" value="NZ_JAAGKO020000001.1"/>
</dbReference>
<dbReference type="EMBL" id="JAAGKO020000001">
    <property type="protein sequence ID" value="MDI5961258.1"/>
    <property type="molecule type" value="Genomic_DNA"/>
</dbReference>
<feature type="compositionally biased region" description="Low complexity" evidence="1">
    <location>
        <begin position="66"/>
        <end position="90"/>
    </location>
</feature>
<protein>
    <submittedName>
        <fullName evidence="2">Prephenate dehydrogenase</fullName>
    </submittedName>
</protein>
<comment type="caution">
    <text evidence="2">The sequence shown here is derived from an EMBL/GenBank/DDBJ whole genome shotgun (WGS) entry which is preliminary data.</text>
</comment>
<evidence type="ECO:0000313" key="3">
    <source>
        <dbReference type="Proteomes" id="UP001156398"/>
    </source>
</evidence>
<organism evidence="2 3">
    <name type="scientific">Streptantibioticus silvisoli</name>
    <dbReference type="NCBI Taxonomy" id="2705255"/>
    <lineage>
        <taxon>Bacteria</taxon>
        <taxon>Bacillati</taxon>
        <taxon>Actinomycetota</taxon>
        <taxon>Actinomycetes</taxon>
        <taxon>Kitasatosporales</taxon>
        <taxon>Streptomycetaceae</taxon>
        <taxon>Streptantibioticus</taxon>
    </lineage>
</organism>
<accession>A0ABT6VS01</accession>
<feature type="region of interest" description="Disordered" evidence="1">
    <location>
        <begin position="55"/>
        <end position="167"/>
    </location>
</feature>
<reference evidence="2 3" key="1">
    <citation type="submission" date="2023-05" db="EMBL/GenBank/DDBJ databases">
        <title>Streptantibioticus silvisoli sp. nov., acidotolerant actinomycetes 1 from pine litter.</title>
        <authorList>
            <person name="Swiecimska M."/>
            <person name="Golinska P."/>
            <person name="Sangal V."/>
            <person name="Wachnowicz B."/>
            <person name="Goodfellow M."/>
        </authorList>
    </citation>
    <scope>NUCLEOTIDE SEQUENCE [LARGE SCALE GENOMIC DNA]</scope>
    <source>
        <strain evidence="2 3">SL54</strain>
    </source>
</reference>
<keyword evidence="3" id="KW-1185">Reference proteome</keyword>
<sequence>MATTTGAHNDIASTIKALEAELPQLEDHQGELEKNLAAVTERLAAVRVALTSLKALDGAPAPLSRPTAQQQQEAPETVPAAQPQAAPAEARTPKPKAEAVPAPRRTGESKSRQGTKTPKPAVGRKKTRATATTAVESGDDQAAQKPAGAGRTAKKAPAEAAPAKRTRTPGLSLSIVAVLTKAGKPLRAGEVNEILGRDKSNGNVNSVRTALERLVVNQDIQRVGRGLYEANQA</sequence>
<name>A0ABT6VS01_9ACTN</name>
<evidence type="ECO:0000256" key="1">
    <source>
        <dbReference type="SAM" id="MobiDB-lite"/>
    </source>
</evidence>